<evidence type="ECO:0000313" key="2">
    <source>
        <dbReference type="Proteomes" id="UP000662373"/>
    </source>
</evidence>
<dbReference type="RefSeq" id="WP_199603423.1">
    <property type="nucleotide sequence ID" value="NZ_JAEHJZ010000063.1"/>
</dbReference>
<reference evidence="1 2" key="1">
    <citation type="submission" date="2020-09" db="EMBL/GenBank/DDBJ databases">
        <title>Draft genome of Gelidibacter salicanalis PAMC21136.</title>
        <authorList>
            <person name="Park H."/>
        </authorList>
    </citation>
    <scope>NUCLEOTIDE SEQUENCE [LARGE SCALE GENOMIC DNA]</scope>
    <source>
        <strain evidence="1 2">PAMC21136</strain>
    </source>
</reference>
<protein>
    <submittedName>
        <fullName evidence="1">Uncharacterized protein</fullName>
    </submittedName>
</protein>
<sequence>MPVGKVLRIDKSKITDNQKSKLRKFTVLKEKCSSVAENLNDNLRSFLTQYYENDKQSKHINNLSFSELRDCLSDILKKDNRFFSIEGLLMPEQRKSFRRLFADFITDRNIYTHGKLCLRLDDDSIFLFYAKRNRDGLWGCIINEDIVDSYFKTYTYISDIIGKMLVRLNAKTRT</sequence>
<proteinExistence type="predicted"/>
<dbReference type="Proteomes" id="UP000662373">
    <property type="component" value="Unassembled WGS sequence"/>
</dbReference>
<comment type="caution">
    <text evidence="1">The sequence shown here is derived from an EMBL/GenBank/DDBJ whole genome shotgun (WGS) entry which is preliminary data.</text>
</comment>
<gene>
    <name evidence="1" type="ORF">JEM65_20175</name>
</gene>
<dbReference type="AlphaFoldDB" id="A0A934KYK0"/>
<keyword evidence="2" id="KW-1185">Reference proteome</keyword>
<evidence type="ECO:0000313" key="1">
    <source>
        <dbReference type="EMBL" id="MBJ7882957.1"/>
    </source>
</evidence>
<dbReference type="EMBL" id="JAEHJZ010000063">
    <property type="protein sequence ID" value="MBJ7882957.1"/>
    <property type="molecule type" value="Genomic_DNA"/>
</dbReference>
<organism evidence="1 2">
    <name type="scientific">Gelidibacter salicanalis</name>
    <dbReference type="NCBI Taxonomy" id="291193"/>
    <lineage>
        <taxon>Bacteria</taxon>
        <taxon>Pseudomonadati</taxon>
        <taxon>Bacteroidota</taxon>
        <taxon>Flavobacteriia</taxon>
        <taxon>Flavobacteriales</taxon>
        <taxon>Flavobacteriaceae</taxon>
        <taxon>Gelidibacter</taxon>
    </lineage>
</organism>
<name>A0A934KYK0_9FLAO</name>
<accession>A0A934KYK0</accession>